<dbReference type="InterPro" id="IPR016986">
    <property type="entry name" value="UCP031982_abhydr"/>
</dbReference>
<feature type="domain" description="PET hydrolase/cutinase-like" evidence="3">
    <location>
        <begin position="100"/>
        <end position="185"/>
    </location>
</feature>
<dbReference type="Gene3D" id="3.40.50.1820">
    <property type="entry name" value="alpha/beta hydrolase"/>
    <property type="match status" value="2"/>
</dbReference>
<dbReference type="PANTHER" id="PTHR22946:SF9">
    <property type="entry name" value="POLYKETIDE TRANSFERASE AF380"/>
    <property type="match status" value="1"/>
</dbReference>
<dbReference type="KEGG" id="cak:Caul_1024"/>
<proteinExistence type="predicted"/>
<dbReference type="PIRSF" id="PIRSF031982">
    <property type="entry name" value="UCP031982_abhydr"/>
    <property type="match status" value="1"/>
</dbReference>
<evidence type="ECO:0000256" key="1">
    <source>
        <dbReference type="ARBA" id="ARBA00022801"/>
    </source>
</evidence>
<dbReference type="PANTHER" id="PTHR22946">
    <property type="entry name" value="DIENELACTONE HYDROLASE DOMAIN-CONTAINING PROTEIN-RELATED"/>
    <property type="match status" value="1"/>
</dbReference>
<keyword evidence="1" id="KW-0378">Hydrolase</keyword>
<gene>
    <name evidence="4" type="ordered locus">Caul_1024</name>
</gene>
<dbReference type="SUPFAM" id="SSF53474">
    <property type="entry name" value="alpha/beta-Hydrolases"/>
    <property type="match status" value="1"/>
</dbReference>
<dbReference type="EMBL" id="CP000927">
    <property type="protein sequence ID" value="ABZ70154.1"/>
    <property type="molecule type" value="Genomic_DNA"/>
</dbReference>
<dbReference type="STRING" id="366602.Caul_1024"/>
<evidence type="ECO:0000313" key="4">
    <source>
        <dbReference type="EMBL" id="ABZ70154.1"/>
    </source>
</evidence>
<reference evidence="4" key="1">
    <citation type="submission" date="2008-01" db="EMBL/GenBank/DDBJ databases">
        <title>Complete sequence of chromosome of Caulobacter sp. K31.</title>
        <authorList>
            <consortium name="US DOE Joint Genome Institute"/>
            <person name="Copeland A."/>
            <person name="Lucas S."/>
            <person name="Lapidus A."/>
            <person name="Barry K."/>
            <person name="Glavina del Rio T."/>
            <person name="Dalin E."/>
            <person name="Tice H."/>
            <person name="Pitluck S."/>
            <person name="Bruce D."/>
            <person name="Goodwin L."/>
            <person name="Thompson L.S."/>
            <person name="Brettin T."/>
            <person name="Detter J.C."/>
            <person name="Han C."/>
            <person name="Schmutz J."/>
            <person name="Larimer F."/>
            <person name="Land M."/>
            <person name="Hauser L."/>
            <person name="Kyrpides N."/>
            <person name="Kim E."/>
            <person name="Stephens C."/>
            <person name="Richardson P."/>
        </authorList>
    </citation>
    <scope>NUCLEOTIDE SEQUENCE [LARGE SCALE GENOMIC DNA]</scope>
    <source>
        <strain evidence="4">K31</strain>
    </source>
</reference>
<name>B0SWF7_CAUSK</name>
<feature type="signal peptide" evidence="2">
    <location>
        <begin position="1"/>
        <end position="25"/>
    </location>
</feature>
<dbReference type="InterPro" id="IPR029058">
    <property type="entry name" value="AB_hydrolase_fold"/>
</dbReference>
<dbReference type="InterPro" id="IPR041127">
    <property type="entry name" value="PET_hydrolase/cutinase-like"/>
</dbReference>
<dbReference type="eggNOG" id="COG4188">
    <property type="taxonomic scope" value="Bacteria"/>
</dbReference>
<dbReference type="HOGENOM" id="CLU_045366_0_0_5"/>
<dbReference type="InterPro" id="IPR050261">
    <property type="entry name" value="FrsA_esterase"/>
</dbReference>
<keyword evidence="2" id="KW-0732">Signal</keyword>
<dbReference type="AlphaFoldDB" id="B0SWF7"/>
<dbReference type="Pfam" id="PF12740">
    <property type="entry name" value="PETase"/>
    <property type="match status" value="1"/>
</dbReference>
<accession>B0SWF7</accession>
<feature type="chain" id="PRO_5002755604" description="PET hydrolase/cutinase-like domain-containing protein" evidence="2">
    <location>
        <begin position="26"/>
        <end position="330"/>
    </location>
</feature>
<organism evidence="4">
    <name type="scientific">Caulobacter sp. (strain K31)</name>
    <dbReference type="NCBI Taxonomy" id="366602"/>
    <lineage>
        <taxon>Bacteria</taxon>
        <taxon>Pseudomonadati</taxon>
        <taxon>Pseudomonadota</taxon>
        <taxon>Alphaproteobacteria</taxon>
        <taxon>Caulobacterales</taxon>
        <taxon>Caulobacteraceae</taxon>
        <taxon>Caulobacter</taxon>
    </lineage>
</organism>
<dbReference type="GO" id="GO:0052689">
    <property type="term" value="F:carboxylic ester hydrolase activity"/>
    <property type="evidence" value="ECO:0007669"/>
    <property type="project" value="UniProtKB-ARBA"/>
</dbReference>
<sequence precursor="true">MPIRFRLIASLAALALAASAAPALAANAGFTVVQAADPRGAPITVGIWYPTDAPAKPMKLGIGDQVVAPGAPLVGDHLPLIVMSHGNGGFFGGHADTAQALAEAGFVVAALTHTGDNYADQSRATDMPNRPRQLSVLIDYMLTASPMHAAIDPARVGAFGFSSGGFTVLVAAGAEPDLKTIAPHCEAHPDFFDCKLTAGHPLPADVSKAVWTHDTRIKAVVSAAPALGYSFSKAGLSKVTLPLQLWRAGNDEILPDPFYASNVRANLPKAPDYQVVANAGHFDFLTPCNDQGRATAAAICGSAPGFDRAAFHKDFDREVVGFFKGSLGQP</sequence>
<evidence type="ECO:0000256" key="2">
    <source>
        <dbReference type="SAM" id="SignalP"/>
    </source>
</evidence>
<protein>
    <recommendedName>
        <fullName evidence="3">PET hydrolase/cutinase-like domain-containing protein</fullName>
    </recommendedName>
</protein>
<dbReference type="ESTHER" id="causk-b0swf7">
    <property type="family name" value="UCP031982"/>
</dbReference>
<evidence type="ECO:0000259" key="3">
    <source>
        <dbReference type="Pfam" id="PF12740"/>
    </source>
</evidence>